<keyword evidence="1" id="KW-0678">Repressor</keyword>
<name>A0A5E4ZFQ3_9BURK</name>
<feature type="domain" description="HTH tetR-type" evidence="6">
    <location>
        <begin position="27"/>
        <end position="87"/>
    </location>
</feature>
<dbReference type="InterPro" id="IPR009057">
    <property type="entry name" value="Homeodomain-like_sf"/>
</dbReference>
<reference evidence="7 8" key="1">
    <citation type="submission" date="2019-08" db="EMBL/GenBank/DDBJ databases">
        <authorList>
            <person name="Peeters C."/>
        </authorList>
    </citation>
    <scope>NUCLEOTIDE SEQUENCE [LARGE SCALE GENOMIC DNA]</scope>
    <source>
        <strain evidence="7 8">LMG 30175</strain>
    </source>
</reference>
<dbReference type="GO" id="GO:0000976">
    <property type="term" value="F:transcription cis-regulatory region binding"/>
    <property type="evidence" value="ECO:0007669"/>
    <property type="project" value="TreeGrafter"/>
</dbReference>
<feature type="DNA-binding region" description="H-T-H motif" evidence="5">
    <location>
        <begin position="50"/>
        <end position="69"/>
    </location>
</feature>
<evidence type="ECO:0000256" key="1">
    <source>
        <dbReference type="ARBA" id="ARBA00022491"/>
    </source>
</evidence>
<keyword evidence="4" id="KW-0804">Transcription</keyword>
<keyword evidence="8" id="KW-1185">Reference proteome</keyword>
<gene>
    <name evidence="7" type="ORF">PTE30175_05597</name>
</gene>
<dbReference type="InterPro" id="IPR050109">
    <property type="entry name" value="HTH-type_TetR-like_transc_reg"/>
</dbReference>
<evidence type="ECO:0000313" key="8">
    <source>
        <dbReference type="Proteomes" id="UP000414233"/>
    </source>
</evidence>
<dbReference type="SUPFAM" id="SSF46689">
    <property type="entry name" value="Homeodomain-like"/>
    <property type="match status" value="1"/>
</dbReference>
<sequence length="216" mass="24203">MKALKIPLKRIPETAVAAPARRRGNRASRVPQIIEVSLRVLVSEGYAGYTITRVAKEAGIRLSTLQHYFGNREELLRATMHEVASRYFERYRKTIENRALAPEARLDAVADDFIVEFSKPEVAAFILEFWALTEHEPFASELLAELQKQFCHLNADLIAEINPALSTEDCYLRGTLIAAHGEGLIVLIRRGPDDLPPLTALRSATKVIWRAISKAA</sequence>
<dbReference type="Proteomes" id="UP000414233">
    <property type="component" value="Unassembled WGS sequence"/>
</dbReference>
<evidence type="ECO:0000256" key="5">
    <source>
        <dbReference type="PROSITE-ProRule" id="PRU00335"/>
    </source>
</evidence>
<dbReference type="OrthoDB" id="5293507at2"/>
<dbReference type="PANTHER" id="PTHR30055:SF234">
    <property type="entry name" value="HTH-TYPE TRANSCRIPTIONAL REGULATOR BETI"/>
    <property type="match status" value="1"/>
</dbReference>
<accession>A0A5E4ZFQ3</accession>
<dbReference type="Pfam" id="PF13977">
    <property type="entry name" value="TetR_C_6"/>
    <property type="match status" value="1"/>
</dbReference>
<evidence type="ECO:0000259" key="6">
    <source>
        <dbReference type="PROSITE" id="PS50977"/>
    </source>
</evidence>
<dbReference type="AlphaFoldDB" id="A0A5E4ZFQ3"/>
<dbReference type="GO" id="GO:0003700">
    <property type="term" value="F:DNA-binding transcription factor activity"/>
    <property type="evidence" value="ECO:0007669"/>
    <property type="project" value="TreeGrafter"/>
</dbReference>
<evidence type="ECO:0000256" key="3">
    <source>
        <dbReference type="ARBA" id="ARBA00023125"/>
    </source>
</evidence>
<dbReference type="PRINTS" id="PR00455">
    <property type="entry name" value="HTHTETR"/>
</dbReference>
<dbReference type="InterPro" id="IPR001647">
    <property type="entry name" value="HTH_TetR"/>
</dbReference>
<evidence type="ECO:0000256" key="2">
    <source>
        <dbReference type="ARBA" id="ARBA00023015"/>
    </source>
</evidence>
<evidence type="ECO:0000256" key="4">
    <source>
        <dbReference type="ARBA" id="ARBA00023163"/>
    </source>
</evidence>
<evidence type="ECO:0000313" key="7">
    <source>
        <dbReference type="EMBL" id="VVE59688.1"/>
    </source>
</evidence>
<dbReference type="PROSITE" id="PS50977">
    <property type="entry name" value="HTH_TETR_2"/>
    <property type="match status" value="1"/>
</dbReference>
<dbReference type="EMBL" id="CABPRZ010000052">
    <property type="protein sequence ID" value="VVE59688.1"/>
    <property type="molecule type" value="Genomic_DNA"/>
</dbReference>
<dbReference type="Gene3D" id="1.10.357.10">
    <property type="entry name" value="Tetracycline Repressor, domain 2"/>
    <property type="match status" value="1"/>
</dbReference>
<dbReference type="RefSeq" id="WP_150700310.1">
    <property type="nucleotide sequence ID" value="NZ_CABPRZ010000052.1"/>
</dbReference>
<keyword evidence="3 5" id="KW-0238">DNA-binding</keyword>
<dbReference type="InterPro" id="IPR039538">
    <property type="entry name" value="BetI_C"/>
</dbReference>
<organism evidence="7 8">
    <name type="scientific">Pandoraea terrae</name>
    <dbReference type="NCBI Taxonomy" id="1537710"/>
    <lineage>
        <taxon>Bacteria</taxon>
        <taxon>Pseudomonadati</taxon>
        <taxon>Pseudomonadota</taxon>
        <taxon>Betaproteobacteria</taxon>
        <taxon>Burkholderiales</taxon>
        <taxon>Burkholderiaceae</taxon>
        <taxon>Pandoraea</taxon>
    </lineage>
</organism>
<proteinExistence type="predicted"/>
<dbReference type="Pfam" id="PF00440">
    <property type="entry name" value="TetR_N"/>
    <property type="match status" value="1"/>
</dbReference>
<keyword evidence="2" id="KW-0805">Transcription regulation</keyword>
<protein>
    <submittedName>
        <fullName evidence="7">TetR family transcriptional regulator</fullName>
    </submittedName>
</protein>
<dbReference type="PANTHER" id="PTHR30055">
    <property type="entry name" value="HTH-TYPE TRANSCRIPTIONAL REGULATOR RUTR"/>
    <property type="match status" value="1"/>
</dbReference>